<dbReference type="GO" id="GO:0046654">
    <property type="term" value="P:tetrahydrofolate biosynthetic process"/>
    <property type="evidence" value="ECO:0007669"/>
    <property type="project" value="UniProtKB-UniPathway"/>
</dbReference>
<proteinExistence type="inferred from homology"/>
<sequence>MRISSLTYLYLIGLGSNQSLPLVGRPHQILDQAIAALEMDDIDVFAQSAVISSAPVGPSRRQYANAAAVLATTLTPPALLQRLQDIEAHFSRTRRGQPWQARTLDLDILLWSEGIWAESQPHLSIPHPALRTRNFVLTPAAMIAPDWRDPVTGLTIRQLQTRFNRPKRLDPAL</sequence>
<gene>
    <name evidence="14" type="primary">folK</name>
    <name evidence="14" type="ORF">EUU25_05960</name>
</gene>
<evidence type="ECO:0000256" key="8">
    <source>
        <dbReference type="ARBA" id="ARBA00022840"/>
    </source>
</evidence>
<evidence type="ECO:0000313" key="14">
    <source>
        <dbReference type="EMBL" id="QGY80203.1"/>
    </source>
</evidence>
<name>A0A6I6LD04_9SPHN</name>
<dbReference type="PANTHER" id="PTHR43071">
    <property type="entry name" value="2-AMINO-4-HYDROXY-6-HYDROXYMETHYLDIHYDROPTERIDINE PYROPHOSPHOKINASE"/>
    <property type="match status" value="1"/>
</dbReference>
<dbReference type="NCBIfam" id="TIGR01498">
    <property type="entry name" value="folK"/>
    <property type="match status" value="1"/>
</dbReference>
<dbReference type="KEGG" id="slaa:EUU25_05960"/>
<evidence type="ECO:0000256" key="5">
    <source>
        <dbReference type="ARBA" id="ARBA00022679"/>
    </source>
</evidence>
<accession>A0A6I6LD04</accession>
<dbReference type="GO" id="GO:0003848">
    <property type="term" value="F:2-amino-4-hydroxy-6-hydroxymethyldihydropteridine diphosphokinase activity"/>
    <property type="evidence" value="ECO:0007669"/>
    <property type="project" value="UniProtKB-EC"/>
</dbReference>
<dbReference type="RefSeq" id="WP_158899191.1">
    <property type="nucleotide sequence ID" value="NZ_CP035733.1"/>
</dbReference>
<evidence type="ECO:0000256" key="7">
    <source>
        <dbReference type="ARBA" id="ARBA00022777"/>
    </source>
</evidence>
<evidence type="ECO:0000256" key="6">
    <source>
        <dbReference type="ARBA" id="ARBA00022741"/>
    </source>
</evidence>
<feature type="domain" description="7,8-dihydro-6-hydroxymethylpterin-pyrophosphokinase" evidence="13">
    <location>
        <begin position="12"/>
        <end position="145"/>
    </location>
</feature>
<dbReference type="AlphaFoldDB" id="A0A6I6LD04"/>
<evidence type="ECO:0000256" key="3">
    <source>
        <dbReference type="ARBA" id="ARBA00013253"/>
    </source>
</evidence>
<evidence type="ECO:0000256" key="10">
    <source>
        <dbReference type="ARBA" id="ARBA00029409"/>
    </source>
</evidence>
<dbReference type="GO" id="GO:0005524">
    <property type="term" value="F:ATP binding"/>
    <property type="evidence" value="ECO:0007669"/>
    <property type="project" value="UniProtKB-KW"/>
</dbReference>
<organism evidence="14 15">
    <name type="scientific">Sphingorhabdus lacus</name>
    <dbReference type="NCBI Taxonomy" id="392610"/>
    <lineage>
        <taxon>Bacteria</taxon>
        <taxon>Pseudomonadati</taxon>
        <taxon>Pseudomonadota</taxon>
        <taxon>Alphaproteobacteria</taxon>
        <taxon>Sphingomonadales</taxon>
        <taxon>Sphingomonadaceae</taxon>
        <taxon>Sphingorhabdus</taxon>
    </lineage>
</organism>
<evidence type="ECO:0000259" key="13">
    <source>
        <dbReference type="Pfam" id="PF01288"/>
    </source>
</evidence>
<evidence type="ECO:0000256" key="4">
    <source>
        <dbReference type="ARBA" id="ARBA00016218"/>
    </source>
</evidence>
<evidence type="ECO:0000256" key="9">
    <source>
        <dbReference type="ARBA" id="ARBA00022909"/>
    </source>
</evidence>
<dbReference type="InterPro" id="IPR035907">
    <property type="entry name" value="Hppk_sf"/>
</dbReference>
<reference evidence="15" key="1">
    <citation type="submission" date="2019-01" db="EMBL/GenBank/DDBJ databases">
        <title>Sphingorhabdus lacus sp.nov., isolated from an oligotrophic freshwater lake.</title>
        <authorList>
            <person name="Park M."/>
        </authorList>
    </citation>
    <scope>NUCLEOTIDE SEQUENCE [LARGE SCALE GENOMIC DNA]</scope>
    <source>
        <strain evidence="15">IMCC1753</strain>
    </source>
</reference>
<dbReference type="OrthoDB" id="9808041at2"/>
<evidence type="ECO:0000256" key="11">
    <source>
        <dbReference type="ARBA" id="ARBA00029766"/>
    </source>
</evidence>
<dbReference type="UniPathway" id="UPA00077">
    <property type="reaction ID" value="UER00155"/>
</dbReference>
<dbReference type="Pfam" id="PF01288">
    <property type="entry name" value="HPPK"/>
    <property type="match status" value="1"/>
</dbReference>
<protein>
    <recommendedName>
        <fullName evidence="4">2-amino-4-hydroxy-6-hydroxymethyldihydropteridine pyrophosphokinase</fullName>
        <ecNumber evidence="3">2.7.6.3</ecNumber>
    </recommendedName>
    <alternativeName>
        <fullName evidence="11">6-hydroxymethyl-7,8-dihydropterin pyrophosphokinase</fullName>
    </alternativeName>
    <alternativeName>
        <fullName evidence="12">7,8-dihydro-6-hydroxymethylpterin-pyrophosphokinase</fullName>
    </alternativeName>
</protein>
<comment type="pathway">
    <text evidence="1">Cofactor biosynthesis; tetrahydrofolate biosynthesis; 2-amino-4-hydroxy-6-hydroxymethyl-7,8-dihydropteridine diphosphate from 7,8-dihydroneopterin triphosphate: step 4/4.</text>
</comment>
<keyword evidence="8" id="KW-0067">ATP-binding</keyword>
<dbReference type="GO" id="GO:0046656">
    <property type="term" value="P:folic acid biosynthetic process"/>
    <property type="evidence" value="ECO:0007669"/>
    <property type="project" value="UniProtKB-KW"/>
</dbReference>
<comment type="similarity">
    <text evidence="2">Belongs to the HPPK family.</text>
</comment>
<comment type="function">
    <text evidence="10">Catalyzes the transfer of pyrophosphate from adenosine triphosphate (ATP) to 6-hydroxymethyl-7,8-dihydropterin, an enzymatic step in folate biosynthesis pathway.</text>
</comment>
<evidence type="ECO:0000256" key="2">
    <source>
        <dbReference type="ARBA" id="ARBA00005810"/>
    </source>
</evidence>
<dbReference type="Proteomes" id="UP000428803">
    <property type="component" value="Chromosome"/>
</dbReference>
<dbReference type="CDD" id="cd00483">
    <property type="entry name" value="HPPK"/>
    <property type="match status" value="1"/>
</dbReference>
<dbReference type="EC" id="2.7.6.3" evidence="3"/>
<evidence type="ECO:0000256" key="1">
    <source>
        <dbReference type="ARBA" id="ARBA00005051"/>
    </source>
</evidence>
<keyword evidence="5 14" id="KW-0808">Transferase</keyword>
<dbReference type="InterPro" id="IPR000550">
    <property type="entry name" value="Hppk"/>
</dbReference>
<dbReference type="EMBL" id="CP035733">
    <property type="protein sequence ID" value="QGY80203.1"/>
    <property type="molecule type" value="Genomic_DNA"/>
</dbReference>
<dbReference type="GO" id="GO:0016301">
    <property type="term" value="F:kinase activity"/>
    <property type="evidence" value="ECO:0007669"/>
    <property type="project" value="UniProtKB-KW"/>
</dbReference>
<dbReference type="SUPFAM" id="SSF55083">
    <property type="entry name" value="6-hydroxymethyl-7,8-dihydropterin pyrophosphokinase, HPPK"/>
    <property type="match status" value="1"/>
</dbReference>
<dbReference type="PANTHER" id="PTHR43071:SF1">
    <property type="entry name" value="2-AMINO-4-HYDROXY-6-HYDROXYMETHYLDIHYDROPTERIDINE PYROPHOSPHOKINASE"/>
    <property type="match status" value="1"/>
</dbReference>
<evidence type="ECO:0000313" key="15">
    <source>
        <dbReference type="Proteomes" id="UP000428803"/>
    </source>
</evidence>
<keyword evidence="9" id="KW-0289">Folate biosynthesis</keyword>
<dbReference type="Gene3D" id="3.30.70.560">
    <property type="entry name" value="7,8-Dihydro-6-hydroxymethylpterin-pyrophosphokinase HPPK"/>
    <property type="match status" value="1"/>
</dbReference>
<evidence type="ECO:0000256" key="12">
    <source>
        <dbReference type="ARBA" id="ARBA00033413"/>
    </source>
</evidence>
<keyword evidence="15" id="KW-1185">Reference proteome</keyword>
<keyword evidence="7 14" id="KW-0418">Kinase</keyword>
<keyword evidence="6" id="KW-0547">Nucleotide-binding</keyword>